<dbReference type="Proteomes" id="UP001652445">
    <property type="component" value="Unassembled WGS sequence"/>
</dbReference>
<keyword evidence="4" id="KW-1185">Reference proteome</keyword>
<dbReference type="InterPro" id="IPR003675">
    <property type="entry name" value="Rce1/LyrA-like_dom"/>
</dbReference>
<evidence type="ECO:0000259" key="2">
    <source>
        <dbReference type="Pfam" id="PF02517"/>
    </source>
</evidence>
<feature type="domain" description="CAAX prenyl protease 2/Lysostaphin resistance protein A-like" evidence="2">
    <location>
        <begin position="112"/>
        <end position="207"/>
    </location>
</feature>
<keyword evidence="3" id="KW-0482">Metalloprotease</keyword>
<keyword evidence="1" id="KW-0472">Membrane</keyword>
<name>A0ABT2UGR9_9BACL</name>
<organism evidence="3 4">
    <name type="scientific">Paenibacillus baimaensis</name>
    <dbReference type="NCBI Taxonomy" id="2982185"/>
    <lineage>
        <taxon>Bacteria</taxon>
        <taxon>Bacillati</taxon>
        <taxon>Bacillota</taxon>
        <taxon>Bacilli</taxon>
        <taxon>Bacillales</taxon>
        <taxon>Paenibacillaceae</taxon>
        <taxon>Paenibacillus</taxon>
    </lineage>
</organism>
<feature type="transmembrane region" description="Helical" evidence="1">
    <location>
        <begin position="169"/>
        <end position="189"/>
    </location>
</feature>
<keyword evidence="1" id="KW-1133">Transmembrane helix</keyword>
<accession>A0ABT2UGR9</accession>
<dbReference type="Pfam" id="PF02517">
    <property type="entry name" value="Rce1-like"/>
    <property type="match status" value="1"/>
</dbReference>
<evidence type="ECO:0000313" key="4">
    <source>
        <dbReference type="Proteomes" id="UP001652445"/>
    </source>
</evidence>
<comment type="caution">
    <text evidence="3">The sequence shown here is derived from an EMBL/GenBank/DDBJ whole genome shotgun (WGS) entry which is preliminary data.</text>
</comment>
<feature type="transmembrane region" description="Helical" evidence="1">
    <location>
        <begin position="25"/>
        <end position="46"/>
    </location>
</feature>
<dbReference type="GO" id="GO:0008237">
    <property type="term" value="F:metallopeptidase activity"/>
    <property type="evidence" value="ECO:0007669"/>
    <property type="project" value="UniProtKB-KW"/>
</dbReference>
<sequence>MGIWVLLIVPTVTIGLGLQLMHSVPITFVLFYSWLLFVPLIDFLFIQKVPLDEAIKQLGLHPRKNSIAVGVLSGIIFGLIIVIPASILTPILFDINEIQQTLAGWGFSGNKGWLILILVLVNPLLEELYWRAYVYQKLLRKVSSYAAIGWTALFYTTYHLLSLITLLKWPFPLIALLPVFIAGLFWGYLTRRSNSLIGSVICHALADGGIMAVYVLYLS</sequence>
<reference evidence="3 4" key="1">
    <citation type="submission" date="2022-09" db="EMBL/GenBank/DDBJ databases">
        <authorList>
            <person name="Han X.L."/>
            <person name="Wang Q."/>
            <person name="Lu T."/>
        </authorList>
    </citation>
    <scope>NUCLEOTIDE SEQUENCE [LARGE SCALE GENOMIC DNA]</scope>
    <source>
        <strain evidence="3 4">WQ 127069</strain>
    </source>
</reference>
<keyword evidence="3" id="KW-0645">Protease</keyword>
<protein>
    <submittedName>
        <fullName evidence="3">CPBP family intramembrane metalloprotease</fullName>
    </submittedName>
</protein>
<dbReference type="RefSeq" id="WP_262685054.1">
    <property type="nucleotide sequence ID" value="NZ_JAOQIO010000069.1"/>
</dbReference>
<feature type="transmembrane region" description="Helical" evidence="1">
    <location>
        <begin position="67"/>
        <end position="93"/>
    </location>
</feature>
<keyword evidence="1" id="KW-0812">Transmembrane</keyword>
<gene>
    <name evidence="3" type="ORF">OB236_17140</name>
</gene>
<keyword evidence="3" id="KW-0378">Hydrolase</keyword>
<feature type="transmembrane region" description="Helical" evidence="1">
    <location>
        <begin position="113"/>
        <end position="130"/>
    </location>
</feature>
<feature type="transmembrane region" description="Helical" evidence="1">
    <location>
        <begin position="142"/>
        <end position="163"/>
    </location>
</feature>
<dbReference type="EMBL" id="JAOQIO010000069">
    <property type="protein sequence ID" value="MCU6793829.1"/>
    <property type="molecule type" value="Genomic_DNA"/>
</dbReference>
<feature type="transmembrane region" description="Helical" evidence="1">
    <location>
        <begin position="196"/>
        <end position="217"/>
    </location>
</feature>
<evidence type="ECO:0000256" key="1">
    <source>
        <dbReference type="SAM" id="Phobius"/>
    </source>
</evidence>
<evidence type="ECO:0000313" key="3">
    <source>
        <dbReference type="EMBL" id="MCU6793829.1"/>
    </source>
</evidence>
<proteinExistence type="predicted"/>